<dbReference type="PROSITE" id="PS51732">
    <property type="entry name" value="ASN_GLN_ASE_3"/>
    <property type="match status" value="1"/>
</dbReference>
<dbReference type="InterPro" id="IPR004550">
    <property type="entry name" value="AsnASE_II"/>
</dbReference>
<feature type="binding site" evidence="4">
    <location>
        <position position="76"/>
    </location>
    <ligand>
        <name>substrate</name>
    </ligand>
</feature>
<dbReference type="Gene3D" id="3.40.50.40">
    <property type="match status" value="1"/>
</dbReference>
<evidence type="ECO:0000256" key="1">
    <source>
        <dbReference type="ARBA" id="ARBA00010518"/>
    </source>
</evidence>
<dbReference type="FunFam" id="3.40.50.1170:FF:000001">
    <property type="entry name" value="L-asparaginase 2"/>
    <property type="match status" value="1"/>
</dbReference>
<evidence type="ECO:0000259" key="9">
    <source>
        <dbReference type="Pfam" id="PF17763"/>
    </source>
</evidence>
<feature type="active site" evidence="6">
    <location>
        <position position="109"/>
    </location>
</feature>
<evidence type="ECO:0000256" key="7">
    <source>
        <dbReference type="RuleBase" id="RU004456"/>
    </source>
</evidence>
<dbReference type="CDD" id="cd08964">
    <property type="entry name" value="L-asparaginase_II"/>
    <property type="match status" value="1"/>
</dbReference>
<evidence type="ECO:0000256" key="5">
    <source>
        <dbReference type="PROSITE-ProRule" id="PRU10099"/>
    </source>
</evidence>
<dbReference type="NCBIfam" id="TIGR00520">
    <property type="entry name" value="asnASE_II"/>
    <property type="match status" value="1"/>
</dbReference>
<feature type="active site" evidence="5">
    <location>
        <position position="29"/>
    </location>
</feature>
<dbReference type="EMBL" id="FCOK02000062">
    <property type="protein sequence ID" value="SAL60379.1"/>
    <property type="molecule type" value="Genomic_DNA"/>
</dbReference>
<dbReference type="InterPro" id="IPR027474">
    <property type="entry name" value="L-asparaginase_N"/>
</dbReference>
<dbReference type="InterPro" id="IPR027473">
    <property type="entry name" value="L-asparaginase_C"/>
</dbReference>
<name>A0A158IW35_9BURK</name>
<dbReference type="InterPro" id="IPR027475">
    <property type="entry name" value="Asparaginase/glutaminase_AS2"/>
</dbReference>
<dbReference type="PIRSF" id="PIRSF001220">
    <property type="entry name" value="L-ASNase_gatD"/>
    <property type="match status" value="1"/>
</dbReference>
<feature type="binding site" evidence="4">
    <location>
        <begin position="109"/>
        <end position="110"/>
    </location>
    <ligand>
        <name>substrate</name>
    </ligand>
</feature>
<proteinExistence type="inferred from homology"/>
<dbReference type="PIRSF" id="PIRSF500176">
    <property type="entry name" value="L_ASNase"/>
    <property type="match status" value="1"/>
</dbReference>
<evidence type="ECO:0000256" key="2">
    <source>
        <dbReference type="ARBA" id="ARBA00022801"/>
    </source>
</evidence>
<dbReference type="OrthoDB" id="9788068at2"/>
<dbReference type="RefSeq" id="WP_082913677.1">
    <property type="nucleotide sequence ID" value="NZ_FCOK02000062.1"/>
</dbReference>
<sequence length="345" mass="36375">MGVLVPGAGVIGLTAEPKARVMVIGTGGTIAGRGASPVNTSAYDCSVLSIDDIVADLPAAASIADISAEQLFQFGSENFGSAQLLQLGKRVSSLLKRDDVDGVVVTHGTDTIDETAYFLHLTLKSAKPVVVVGAMRPPSALSSDGPLNLYNAIVVAASPLAHGKGTLVVANDEIHTARDVVKTSTFKQEAFRSPYGPLGYIVEGKPVFYRLPARPHTVESEWSIDEIDVLPEVGIVYAHGGMNDSMVRALLDSGVKALIYAATGNGNVAASVVASLVDARARGIHVVRASRTGSGVVIRNAAQPDDHYDWLVADDQVPHKARILMMLALTSEHNARKLQNAFLTY</sequence>
<dbReference type="InterPro" id="IPR020827">
    <property type="entry name" value="Asparaginase/glutaminase_AS1"/>
</dbReference>
<dbReference type="GO" id="GO:0006528">
    <property type="term" value="P:asparagine metabolic process"/>
    <property type="evidence" value="ECO:0007669"/>
    <property type="project" value="InterPro"/>
</dbReference>
<dbReference type="InterPro" id="IPR037152">
    <property type="entry name" value="L-asparaginase_N_sf"/>
</dbReference>
<organism evidence="10 11">
    <name type="scientific">Caballeronia udeis</name>
    <dbReference type="NCBI Taxonomy" id="1232866"/>
    <lineage>
        <taxon>Bacteria</taxon>
        <taxon>Pseudomonadati</taxon>
        <taxon>Pseudomonadota</taxon>
        <taxon>Betaproteobacteria</taxon>
        <taxon>Burkholderiales</taxon>
        <taxon>Burkholderiaceae</taxon>
        <taxon>Caballeronia</taxon>
    </lineage>
</organism>
<evidence type="ECO:0000313" key="11">
    <source>
        <dbReference type="Proteomes" id="UP000054683"/>
    </source>
</evidence>
<comment type="similarity">
    <text evidence="1 7">Belongs to the asparaginase 1 family.</text>
</comment>
<evidence type="ECO:0000256" key="4">
    <source>
        <dbReference type="PIRSR" id="PIRSR001220-2"/>
    </source>
</evidence>
<dbReference type="Proteomes" id="UP000054683">
    <property type="component" value="Unassembled WGS sequence"/>
</dbReference>
<dbReference type="PROSITE" id="PS00144">
    <property type="entry name" value="ASN_GLN_ASE_1"/>
    <property type="match status" value="1"/>
</dbReference>
<dbReference type="InterPro" id="IPR036152">
    <property type="entry name" value="Asp/glu_Ase-like_sf"/>
</dbReference>
<dbReference type="AlphaFoldDB" id="A0A158IW35"/>
<evidence type="ECO:0000259" key="8">
    <source>
        <dbReference type="Pfam" id="PF00710"/>
    </source>
</evidence>
<dbReference type="PROSITE" id="PS00917">
    <property type="entry name" value="ASN_GLN_ASE_2"/>
    <property type="match status" value="1"/>
</dbReference>
<dbReference type="Pfam" id="PF17763">
    <property type="entry name" value="Asparaginase_C"/>
    <property type="match status" value="1"/>
</dbReference>
<accession>A0A158IW35</accession>
<evidence type="ECO:0000256" key="6">
    <source>
        <dbReference type="PROSITE-ProRule" id="PRU10100"/>
    </source>
</evidence>
<dbReference type="SUPFAM" id="SSF53774">
    <property type="entry name" value="Glutaminase/Asparaginase"/>
    <property type="match status" value="1"/>
</dbReference>
<dbReference type="InterPro" id="IPR006034">
    <property type="entry name" value="Asparaginase/glutaminase-like"/>
</dbReference>
<keyword evidence="2" id="KW-0378">Hydrolase</keyword>
<feature type="active site" description="O-isoaspartyl threonine intermediate" evidence="3">
    <location>
        <position position="29"/>
    </location>
</feature>
<gene>
    <name evidence="10" type="ORF">AWB69_06694</name>
</gene>
<evidence type="ECO:0000313" key="10">
    <source>
        <dbReference type="EMBL" id="SAL60379.1"/>
    </source>
</evidence>
<dbReference type="GO" id="GO:0004067">
    <property type="term" value="F:asparaginase activity"/>
    <property type="evidence" value="ECO:0007669"/>
    <property type="project" value="UniProtKB-UniRule"/>
</dbReference>
<dbReference type="PANTHER" id="PTHR11707:SF28">
    <property type="entry name" value="60 KDA LYSOPHOSPHOLIPASE"/>
    <property type="match status" value="1"/>
</dbReference>
<dbReference type="InterPro" id="IPR040919">
    <property type="entry name" value="Asparaginase_C"/>
</dbReference>
<dbReference type="Pfam" id="PF00710">
    <property type="entry name" value="Asparaginase"/>
    <property type="match status" value="1"/>
</dbReference>
<evidence type="ECO:0000256" key="3">
    <source>
        <dbReference type="PIRSR" id="PIRSR001220-1"/>
    </source>
</evidence>
<protein>
    <submittedName>
        <fullName evidence="10">L-asparaginase II</fullName>
    </submittedName>
</protein>
<feature type="domain" description="Asparaginase/glutaminase C-terminal" evidence="9">
    <location>
        <begin position="233"/>
        <end position="342"/>
    </location>
</feature>
<dbReference type="PRINTS" id="PR00139">
    <property type="entry name" value="ASNGLNASE"/>
</dbReference>
<dbReference type="SMART" id="SM00870">
    <property type="entry name" value="Asparaginase"/>
    <property type="match status" value="1"/>
</dbReference>
<reference evidence="10 11" key="1">
    <citation type="submission" date="2016-01" db="EMBL/GenBank/DDBJ databases">
        <authorList>
            <person name="Oliw E.H."/>
        </authorList>
    </citation>
    <scope>NUCLEOTIDE SEQUENCE [LARGE SCALE GENOMIC DNA]</scope>
    <source>
        <strain evidence="10">LMG 27134</strain>
    </source>
</reference>
<dbReference type="PANTHER" id="PTHR11707">
    <property type="entry name" value="L-ASPARAGINASE"/>
    <property type="match status" value="1"/>
</dbReference>
<dbReference type="Gene3D" id="3.40.50.1170">
    <property type="entry name" value="L-asparaginase, N-terminal domain"/>
    <property type="match status" value="1"/>
</dbReference>
<feature type="domain" description="L-asparaginase N-terminal" evidence="8">
    <location>
        <begin position="20"/>
        <end position="210"/>
    </location>
</feature>